<evidence type="ECO:0000256" key="1">
    <source>
        <dbReference type="SAM" id="Phobius"/>
    </source>
</evidence>
<gene>
    <name evidence="2" type="ORF">BIFGAL_03469</name>
</gene>
<organism evidence="2 3">
    <name type="scientific">Bifidobacterium gallicum DSM 20093 = LMG 11596</name>
    <dbReference type="NCBI Taxonomy" id="561180"/>
    <lineage>
        <taxon>Bacteria</taxon>
        <taxon>Bacillati</taxon>
        <taxon>Actinomycetota</taxon>
        <taxon>Actinomycetes</taxon>
        <taxon>Bifidobacteriales</taxon>
        <taxon>Bifidobacteriaceae</taxon>
        <taxon>Bifidobacterium</taxon>
    </lineage>
</organism>
<dbReference type="AlphaFoldDB" id="D1NUE6"/>
<comment type="caution">
    <text evidence="2">The sequence shown here is derived from an EMBL/GenBank/DDBJ whole genome shotgun (WGS) entry which is preliminary data.</text>
</comment>
<keyword evidence="1" id="KW-0472">Membrane</keyword>
<name>D1NUE6_9BIFI</name>
<feature type="transmembrane region" description="Helical" evidence="1">
    <location>
        <begin position="12"/>
        <end position="33"/>
    </location>
</feature>
<accession>D1NUE6</accession>
<reference evidence="2 3" key="1">
    <citation type="submission" date="2009-11" db="EMBL/GenBank/DDBJ databases">
        <authorList>
            <person name="Weinstock G."/>
            <person name="Sodergren E."/>
            <person name="Clifton S."/>
            <person name="Fulton L."/>
            <person name="Fulton B."/>
            <person name="Courtney L."/>
            <person name="Fronick C."/>
            <person name="Harrison M."/>
            <person name="Strong C."/>
            <person name="Farmer C."/>
            <person name="Delahaunty K."/>
            <person name="Markovic C."/>
            <person name="Hall O."/>
            <person name="Minx P."/>
            <person name="Tomlinson C."/>
            <person name="Mitreva M."/>
            <person name="Nelson J."/>
            <person name="Hou S."/>
            <person name="Wollam A."/>
            <person name="Pepin K.H."/>
            <person name="Johnson M."/>
            <person name="Bhonagiri V."/>
            <person name="Nash W.E."/>
            <person name="Warren W."/>
            <person name="Chinwalla A."/>
            <person name="Mardis E.R."/>
            <person name="Wilson R.K."/>
        </authorList>
    </citation>
    <scope>NUCLEOTIDE SEQUENCE [LARGE SCALE GENOMIC DNA]</scope>
    <source>
        <strain evidence="2 3">DSM 20093</strain>
    </source>
</reference>
<evidence type="ECO:0000313" key="2">
    <source>
        <dbReference type="EMBL" id="EFA23350.1"/>
    </source>
</evidence>
<proteinExistence type="predicted"/>
<sequence>MHVSAVCKPAKFILCILISADSWWGIAGQHAWWNRLEDMR</sequence>
<dbReference type="STRING" id="561180.BIFGAL_03469"/>
<dbReference type="EMBL" id="ABXB03000002">
    <property type="protein sequence ID" value="EFA23350.1"/>
    <property type="molecule type" value="Genomic_DNA"/>
</dbReference>
<keyword evidence="1" id="KW-0812">Transmembrane</keyword>
<protein>
    <submittedName>
        <fullName evidence="2">Uncharacterized protein</fullName>
    </submittedName>
</protein>
<dbReference type="Proteomes" id="UP000003656">
    <property type="component" value="Unassembled WGS sequence"/>
</dbReference>
<keyword evidence="1" id="KW-1133">Transmembrane helix</keyword>
<evidence type="ECO:0000313" key="3">
    <source>
        <dbReference type="Proteomes" id="UP000003656"/>
    </source>
</evidence>